<gene>
    <name evidence="1" type="ORF">SMRZ_LOCUS19981</name>
</gene>
<name>A0A183MVA1_9TREM</name>
<reference evidence="1 2" key="1">
    <citation type="submission" date="2018-11" db="EMBL/GenBank/DDBJ databases">
        <authorList>
            <consortium name="Pathogen Informatics"/>
        </authorList>
    </citation>
    <scope>NUCLEOTIDE SEQUENCE [LARGE SCALE GENOMIC DNA]</scope>
    <source>
        <strain evidence="1 2">Zambia</strain>
    </source>
</reference>
<proteinExistence type="predicted"/>
<keyword evidence="2" id="KW-1185">Reference proteome</keyword>
<protein>
    <submittedName>
        <fullName evidence="1">Uncharacterized protein</fullName>
    </submittedName>
</protein>
<evidence type="ECO:0000313" key="1">
    <source>
        <dbReference type="EMBL" id="VDP33755.1"/>
    </source>
</evidence>
<accession>A0A183MVA1</accession>
<evidence type="ECO:0000313" key="2">
    <source>
        <dbReference type="Proteomes" id="UP000277204"/>
    </source>
</evidence>
<sequence>MVVGGSQEGFLLTTSNYHLTMDYIVYHNDYLDVLGFANILRKCLL</sequence>
<dbReference type="EMBL" id="UZAI01018141">
    <property type="protein sequence ID" value="VDP33755.1"/>
    <property type="molecule type" value="Genomic_DNA"/>
</dbReference>
<organism evidence="1 2">
    <name type="scientific">Schistosoma margrebowiei</name>
    <dbReference type="NCBI Taxonomy" id="48269"/>
    <lineage>
        <taxon>Eukaryota</taxon>
        <taxon>Metazoa</taxon>
        <taxon>Spiralia</taxon>
        <taxon>Lophotrochozoa</taxon>
        <taxon>Platyhelminthes</taxon>
        <taxon>Trematoda</taxon>
        <taxon>Digenea</taxon>
        <taxon>Strigeidida</taxon>
        <taxon>Schistosomatoidea</taxon>
        <taxon>Schistosomatidae</taxon>
        <taxon>Schistosoma</taxon>
    </lineage>
</organism>
<dbReference type="AlphaFoldDB" id="A0A183MVA1"/>
<dbReference type="Proteomes" id="UP000277204">
    <property type="component" value="Unassembled WGS sequence"/>
</dbReference>